<dbReference type="AlphaFoldDB" id="A0A345XUJ4"/>
<organism evidence="3 4">
    <name type="scientific">Streptomyces armeniacus</name>
    <dbReference type="NCBI Taxonomy" id="83291"/>
    <lineage>
        <taxon>Bacteria</taxon>
        <taxon>Bacillati</taxon>
        <taxon>Actinomycetota</taxon>
        <taxon>Actinomycetes</taxon>
        <taxon>Kitasatosporales</taxon>
        <taxon>Streptomycetaceae</taxon>
        <taxon>Streptomyces</taxon>
    </lineage>
</organism>
<accession>A0A345XUJ4</accession>
<evidence type="ECO:0000256" key="1">
    <source>
        <dbReference type="SAM" id="MobiDB-lite"/>
    </source>
</evidence>
<keyword evidence="2" id="KW-0472">Membrane</keyword>
<protein>
    <submittedName>
        <fullName evidence="3">Uncharacterized protein</fullName>
    </submittedName>
</protein>
<sequence length="159" mass="16769">MTTPPPQGQNPYGQQPGQPYPGQPQQPYGQQPQQPQYGQQPGGVPMAPPPAPQRGGAGKAKKILISIAGVIALVAAGAAWYSGQDDADQAAKGDCVINRGSDISPEVEVVDCSSSDAEYKVAEKHDGEGECDREKYAQYSETKGSDVLFTLCLEPHKSS</sequence>
<dbReference type="RefSeq" id="WP_208881402.1">
    <property type="nucleotide sequence ID" value="NZ_CP031320.1"/>
</dbReference>
<keyword evidence="2" id="KW-0812">Transmembrane</keyword>
<feature type="compositionally biased region" description="Low complexity" evidence="1">
    <location>
        <begin position="25"/>
        <end position="45"/>
    </location>
</feature>
<dbReference type="KEGG" id="sarm:DVA86_24370"/>
<evidence type="ECO:0000313" key="3">
    <source>
        <dbReference type="EMBL" id="AXK35310.1"/>
    </source>
</evidence>
<dbReference type="EMBL" id="CP031320">
    <property type="protein sequence ID" value="AXK35310.1"/>
    <property type="molecule type" value="Genomic_DNA"/>
</dbReference>
<gene>
    <name evidence="3" type="ORF">DVA86_24370</name>
</gene>
<keyword evidence="2" id="KW-1133">Transmembrane helix</keyword>
<feature type="transmembrane region" description="Helical" evidence="2">
    <location>
        <begin position="63"/>
        <end position="81"/>
    </location>
</feature>
<name>A0A345XUJ4_9ACTN</name>
<keyword evidence="4" id="KW-1185">Reference proteome</keyword>
<dbReference type="Proteomes" id="UP000254425">
    <property type="component" value="Chromosome"/>
</dbReference>
<evidence type="ECO:0000256" key="2">
    <source>
        <dbReference type="SAM" id="Phobius"/>
    </source>
</evidence>
<proteinExistence type="predicted"/>
<evidence type="ECO:0000313" key="4">
    <source>
        <dbReference type="Proteomes" id="UP000254425"/>
    </source>
</evidence>
<reference evidence="3 4" key="1">
    <citation type="submission" date="2018-07" db="EMBL/GenBank/DDBJ databases">
        <title>Draft genome of the type strain Streptomyces armeniacus ATCC 15676.</title>
        <authorList>
            <person name="Labana P."/>
            <person name="Gosse J.T."/>
            <person name="Boddy C.N."/>
        </authorList>
    </citation>
    <scope>NUCLEOTIDE SEQUENCE [LARGE SCALE GENOMIC DNA]</scope>
    <source>
        <strain evidence="3 4">ATCC 15676</strain>
    </source>
</reference>
<feature type="region of interest" description="Disordered" evidence="1">
    <location>
        <begin position="1"/>
        <end position="59"/>
    </location>
</feature>